<keyword evidence="2" id="KW-1133">Transmembrane helix</keyword>
<keyword evidence="2" id="KW-0472">Membrane</keyword>
<feature type="region of interest" description="Disordered" evidence="1">
    <location>
        <begin position="19"/>
        <end position="133"/>
    </location>
</feature>
<evidence type="ECO:0000256" key="1">
    <source>
        <dbReference type="SAM" id="MobiDB-lite"/>
    </source>
</evidence>
<feature type="transmembrane region" description="Helical" evidence="2">
    <location>
        <begin position="195"/>
        <end position="216"/>
    </location>
</feature>
<reference evidence="3" key="1">
    <citation type="submission" date="2020-06" db="EMBL/GenBank/DDBJ databases">
        <authorList>
            <consortium name="Plant Systems Biology data submission"/>
        </authorList>
    </citation>
    <scope>NUCLEOTIDE SEQUENCE</scope>
    <source>
        <strain evidence="3">D6</strain>
    </source>
</reference>
<dbReference type="AlphaFoldDB" id="A0A9N8H3G4"/>
<gene>
    <name evidence="3" type="ORF">SEMRO_59_G034450.1</name>
</gene>
<keyword evidence="4" id="KW-1185">Reference proteome</keyword>
<evidence type="ECO:0000313" key="3">
    <source>
        <dbReference type="EMBL" id="CAB9499391.1"/>
    </source>
</evidence>
<sequence length="244" mass="27154">MNTDNGNDDLELTQLVDQRIDAAAEDHSNSREREHQHLGNGPPSEILVALDPRSSTKSSDENDGFDLMEIVAQRAADARATIDSEQTDSEQTETLVQPGAYAVNGVTSRPQEEDEPSVDNDEEPLGPHKAGESWEEDDIQSVAHPIDHQGSEEMLPSEVPLIAVARPIDHQGLEELLPSGVPFIARNRTVWNRKLWCYVSLEFFVGMLIVTTFLLYKTIDLPNATLMNGCWRTERRFKPIPIGG</sequence>
<protein>
    <submittedName>
        <fullName evidence="3">Uncharacterized protein</fullName>
    </submittedName>
</protein>
<accession>A0A9N8H3G4</accession>
<dbReference type="EMBL" id="CAICTM010000058">
    <property type="protein sequence ID" value="CAB9499391.1"/>
    <property type="molecule type" value="Genomic_DNA"/>
</dbReference>
<evidence type="ECO:0000256" key="2">
    <source>
        <dbReference type="SAM" id="Phobius"/>
    </source>
</evidence>
<feature type="compositionally biased region" description="Acidic residues" evidence="1">
    <location>
        <begin position="112"/>
        <end position="124"/>
    </location>
</feature>
<proteinExistence type="predicted"/>
<feature type="compositionally biased region" description="Basic and acidic residues" evidence="1">
    <location>
        <begin position="19"/>
        <end position="37"/>
    </location>
</feature>
<name>A0A9N8H3G4_9STRA</name>
<keyword evidence="2" id="KW-0812">Transmembrane</keyword>
<evidence type="ECO:0000313" key="4">
    <source>
        <dbReference type="Proteomes" id="UP001153069"/>
    </source>
</evidence>
<dbReference type="Proteomes" id="UP001153069">
    <property type="component" value="Unassembled WGS sequence"/>
</dbReference>
<comment type="caution">
    <text evidence="3">The sequence shown here is derived from an EMBL/GenBank/DDBJ whole genome shotgun (WGS) entry which is preliminary data.</text>
</comment>
<organism evidence="3 4">
    <name type="scientific">Seminavis robusta</name>
    <dbReference type="NCBI Taxonomy" id="568900"/>
    <lineage>
        <taxon>Eukaryota</taxon>
        <taxon>Sar</taxon>
        <taxon>Stramenopiles</taxon>
        <taxon>Ochrophyta</taxon>
        <taxon>Bacillariophyta</taxon>
        <taxon>Bacillariophyceae</taxon>
        <taxon>Bacillariophycidae</taxon>
        <taxon>Naviculales</taxon>
        <taxon>Naviculaceae</taxon>
        <taxon>Seminavis</taxon>
    </lineage>
</organism>